<dbReference type="Proteomes" id="UP000622245">
    <property type="component" value="Unassembled WGS sequence"/>
</dbReference>
<feature type="compositionally biased region" description="Polar residues" evidence="1">
    <location>
        <begin position="158"/>
        <end position="176"/>
    </location>
</feature>
<feature type="transmembrane region" description="Helical" evidence="2">
    <location>
        <begin position="100"/>
        <end position="117"/>
    </location>
</feature>
<keyword evidence="2" id="KW-1133">Transmembrane helix</keyword>
<keyword evidence="2" id="KW-0472">Membrane</keyword>
<organism evidence="3 4">
    <name type="scientific">Micromonospora tarensis</name>
    <dbReference type="NCBI Taxonomy" id="2806100"/>
    <lineage>
        <taxon>Bacteria</taxon>
        <taxon>Bacillati</taxon>
        <taxon>Actinomycetota</taxon>
        <taxon>Actinomycetes</taxon>
        <taxon>Micromonosporales</taxon>
        <taxon>Micromonosporaceae</taxon>
        <taxon>Micromonospora</taxon>
    </lineage>
</organism>
<sequence>MPAVSGRTEDQEPVTTSPAGRRPGVGLLLGVLLACWVVPVAATAVHAAWLLPPVVLLGTASLLRSGRSLLDRMMLALALLAGLTCAVGLLFTVWPWGLHPVPVTGLALTVLTVAAVLSRRAPRLPRPAGPTWSRSPPRRSPPATSPPPTCGPTASASDSTSPWSARTTAATPHCST</sequence>
<evidence type="ECO:0000256" key="2">
    <source>
        <dbReference type="SAM" id="Phobius"/>
    </source>
</evidence>
<evidence type="ECO:0000313" key="4">
    <source>
        <dbReference type="Proteomes" id="UP000622245"/>
    </source>
</evidence>
<accession>A0ABS1YB09</accession>
<name>A0ABS1YB09_9ACTN</name>
<comment type="caution">
    <text evidence="3">The sequence shown here is derived from an EMBL/GenBank/DDBJ whole genome shotgun (WGS) entry which is preliminary data.</text>
</comment>
<dbReference type="PROSITE" id="PS51257">
    <property type="entry name" value="PROKAR_LIPOPROTEIN"/>
    <property type="match status" value="1"/>
</dbReference>
<keyword evidence="2" id="KW-0812">Transmembrane</keyword>
<gene>
    <name evidence="3" type="ORF">JM949_03470</name>
</gene>
<reference evidence="3 4" key="1">
    <citation type="submission" date="2021-01" db="EMBL/GenBank/DDBJ databases">
        <title>Draft genome sequence of Micromonospora sp. strain STR1s_6.</title>
        <authorList>
            <person name="Karlyshev A."/>
            <person name="Jawad R."/>
        </authorList>
    </citation>
    <scope>NUCLEOTIDE SEQUENCE [LARGE SCALE GENOMIC DNA]</scope>
    <source>
        <strain evidence="3 4">STR1S-6</strain>
    </source>
</reference>
<dbReference type="RefSeq" id="WP_203147008.1">
    <property type="nucleotide sequence ID" value="NZ_JAEVHL010000008.1"/>
</dbReference>
<dbReference type="EMBL" id="JAEVHL010000008">
    <property type="protein sequence ID" value="MBM0274586.1"/>
    <property type="molecule type" value="Genomic_DNA"/>
</dbReference>
<proteinExistence type="predicted"/>
<evidence type="ECO:0000256" key="1">
    <source>
        <dbReference type="SAM" id="MobiDB-lite"/>
    </source>
</evidence>
<feature type="transmembrane region" description="Helical" evidence="2">
    <location>
        <begin position="27"/>
        <end position="52"/>
    </location>
</feature>
<feature type="transmembrane region" description="Helical" evidence="2">
    <location>
        <begin position="73"/>
        <end position="94"/>
    </location>
</feature>
<protein>
    <submittedName>
        <fullName evidence="3">Uncharacterized protein</fullName>
    </submittedName>
</protein>
<feature type="region of interest" description="Disordered" evidence="1">
    <location>
        <begin position="123"/>
        <end position="176"/>
    </location>
</feature>
<keyword evidence="4" id="KW-1185">Reference proteome</keyword>
<feature type="compositionally biased region" description="Pro residues" evidence="1">
    <location>
        <begin position="138"/>
        <end position="150"/>
    </location>
</feature>
<evidence type="ECO:0000313" key="3">
    <source>
        <dbReference type="EMBL" id="MBM0274586.1"/>
    </source>
</evidence>